<dbReference type="InterPro" id="IPR036322">
    <property type="entry name" value="WD40_repeat_dom_sf"/>
</dbReference>
<dbReference type="Pfam" id="PF00400">
    <property type="entry name" value="WD40"/>
    <property type="match status" value="5"/>
</dbReference>
<name>A0A3L6KZS3_9TRYP</name>
<organism evidence="8 9">
    <name type="scientific">Trypanosoma brucei equiperdum</name>
    <dbReference type="NCBI Taxonomy" id="630700"/>
    <lineage>
        <taxon>Eukaryota</taxon>
        <taxon>Discoba</taxon>
        <taxon>Euglenozoa</taxon>
        <taxon>Kinetoplastea</taxon>
        <taxon>Metakinetoplastina</taxon>
        <taxon>Trypanosomatida</taxon>
        <taxon>Trypanosomatidae</taxon>
        <taxon>Trypanosoma</taxon>
    </lineage>
</organism>
<feature type="repeat" description="WD" evidence="6">
    <location>
        <begin position="137"/>
        <end position="178"/>
    </location>
</feature>
<dbReference type="InterPro" id="IPR045241">
    <property type="entry name" value="Prp46/PLRG1-like"/>
</dbReference>
<feature type="repeat" description="WD" evidence="6">
    <location>
        <begin position="179"/>
        <end position="220"/>
    </location>
</feature>
<dbReference type="PROSITE" id="PS00678">
    <property type="entry name" value="WD_REPEATS_1"/>
    <property type="match status" value="2"/>
</dbReference>
<keyword evidence="3" id="KW-0689">Ribosomal protein</keyword>
<keyword evidence="1 6" id="KW-0853">WD repeat</keyword>
<evidence type="ECO:0000256" key="7">
    <source>
        <dbReference type="SAM" id="MobiDB-lite"/>
    </source>
</evidence>
<dbReference type="InterPro" id="IPR015943">
    <property type="entry name" value="WD40/YVTN_repeat-like_dom_sf"/>
</dbReference>
<dbReference type="InterPro" id="IPR019775">
    <property type="entry name" value="WD40_repeat_CS"/>
</dbReference>
<comment type="caution">
    <text evidence="8">The sequence shown here is derived from an EMBL/GenBank/DDBJ whole genome shotgun (WGS) entry which is preliminary data.</text>
</comment>
<evidence type="ECO:0000256" key="5">
    <source>
        <dbReference type="ARBA" id="ARBA00025726"/>
    </source>
</evidence>
<feature type="repeat" description="WD" evidence="6">
    <location>
        <begin position="263"/>
        <end position="304"/>
    </location>
</feature>
<dbReference type="GO" id="GO:0000974">
    <property type="term" value="C:Prp19 complex"/>
    <property type="evidence" value="ECO:0007669"/>
    <property type="project" value="TreeGrafter"/>
</dbReference>
<dbReference type="PANTHER" id="PTHR19923">
    <property type="entry name" value="WD40 REPEAT PROTEINPRL1/PRL2-RELATED"/>
    <property type="match status" value="1"/>
</dbReference>
<dbReference type="GO" id="GO:0005840">
    <property type="term" value="C:ribosome"/>
    <property type="evidence" value="ECO:0007669"/>
    <property type="project" value="UniProtKB-KW"/>
</dbReference>
<dbReference type="GO" id="GO:0071013">
    <property type="term" value="C:catalytic step 2 spliceosome"/>
    <property type="evidence" value="ECO:0007669"/>
    <property type="project" value="TreeGrafter"/>
</dbReference>
<evidence type="ECO:0000313" key="9">
    <source>
        <dbReference type="Proteomes" id="UP000266743"/>
    </source>
</evidence>
<keyword evidence="2" id="KW-0677">Repeat</keyword>
<dbReference type="Gene3D" id="2.130.10.10">
    <property type="entry name" value="YVTN repeat-like/Quinoprotein amine dehydrogenase"/>
    <property type="match status" value="1"/>
</dbReference>
<keyword evidence="4" id="KW-0687">Ribonucleoprotein</keyword>
<dbReference type="PRINTS" id="PR00320">
    <property type="entry name" value="GPROTEINBRPT"/>
</dbReference>
<comment type="similarity">
    <text evidence="5">Belongs to the WD repeat PRL1/PRL2 family.</text>
</comment>
<evidence type="ECO:0000313" key="8">
    <source>
        <dbReference type="EMBL" id="RHW69298.1"/>
    </source>
</evidence>
<dbReference type="Proteomes" id="UP000266743">
    <property type="component" value="Chromosome 10"/>
</dbReference>
<dbReference type="PROSITE" id="PS50082">
    <property type="entry name" value="WD_REPEATS_2"/>
    <property type="match status" value="5"/>
</dbReference>
<evidence type="ECO:0000256" key="1">
    <source>
        <dbReference type="ARBA" id="ARBA00022574"/>
    </source>
</evidence>
<dbReference type="AlphaFoldDB" id="A0A3L6KZS3"/>
<reference evidence="8 9" key="1">
    <citation type="submission" date="2018-09" db="EMBL/GenBank/DDBJ databases">
        <title>whole genome sequence of T. equiperdum IVM-t1 strain.</title>
        <authorList>
            <person name="Suganuma K."/>
        </authorList>
    </citation>
    <scope>NUCLEOTIDE SEQUENCE [LARGE SCALE GENOMIC DNA]</scope>
    <source>
        <strain evidence="8 9">IVM-t1</strain>
    </source>
</reference>
<dbReference type="FunFam" id="2.130.10.10:FF:000347">
    <property type="entry name" value="Pre-mRNA-splicing factor PRP46, putative"/>
    <property type="match status" value="1"/>
</dbReference>
<proteinExistence type="inferred from homology"/>
<dbReference type="SMART" id="SM00320">
    <property type="entry name" value="WD40"/>
    <property type="match status" value="7"/>
</dbReference>
<dbReference type="PROSITE" id="PS50294">
    <property type="entry name" value="WD_REPEATS_REGION"/>
    <property type="match status" value="5"/>
</dbReference>
<evidence type="ECO:0000256" key="3">
    <source>
        <dbReference type="ARBA" id="ARBA00022980"/>
    </source>
</evidence>
<dbReference type="GO" id="GO:0000398">
    <property type="term" value="P:mRNA splicing, via spliceosome"/>
    <property type="evidence" value="ECO:0007669"/>
    <property type="project" value="InterPro"/>
</dbReference>
<dbReference type="InterPro" id="IPR001680">
    <property type="entry name" value="WD40_rpt"/>
</dbReference>
<dbReference type="GO" id="GO:0071011">
    <property type="term" value="C:precatalytic spliceosome"/>
    <property type="evidence" value="ECO:0007669"/>
    <property type="project" value="TreeGrafter"/>
</dbReference>
<feature type="region of interest" description="Disordered" evidence="7">
    <location>
        <begin position="72"/>
        <end position="93"/>
    </location>
</feature>
<dbReference type="EMBL" id="QSBY01000010">
    <property type="protein sequence ID" value="RHW69298.1"/>
    <property type="molecule type" value="Genomic_DNA"/>
</dbReference>
<feature type="repeat" description="WD" evidence="6">
    <location>
        <begin position="416"/>
        <end position="444"/>
    </location>
</feature>
<dbReference type="InterPro" id="IPR020472">
    <property type="entry name" value="WD40_PAC1"/>
</dbReference>
<accession>A0A3L6KZS3</accession>
<dbReference type="PANTHER" id="PTHR19923:SF0">
    <property type="entry name" value="PLEIOTROPIC REGULATOR 1"/>
    <property type="match status" value="1"/>
</dbReference>
<sequence>MKCELASLIKENAQLGREMRGTPQLRVPQETDVAWRLRRDVLLHSEYPHVAACPEKDVERKDGRAVVVFQESKLQGEPPERTAAQKRSRSDHTAVVSVDPSVLKARASSLGERIVGAAGPSFEPYTAPPSWKMTKVLVGHRGWVWGAAVDPSNSWFATGGGDGVVKVWDLTTGALKLNLTGHKEGVRALSLSTLSPYMFTGSDDHSVKCWDLERNEIIRDFHGHKGSVHCVSTHPSLDIVLSGGRDKTVRVWDVRTRSCVHLLLGHSDSVMSLAVQQEDPQAISGGSDGMVYLWDIASGRAFTRLTRHKKPVRGLALSRQRVLVSCGADNIRVWSLPTGEFLFNASTLDNGKETKKEKEQEPQRWSCCSVSPRNVLAVGSQEGRLLFFDWSHPQRGPYQATKTRSVPGTLPGEGGINGLAFDASGSRLITAESDKSAKVWRTKE</sequence>
<feature type="repeat" description="WD" evidence="6">
    <location>
        <begin position="221"/>
        <end position="262"/>
    </location>
</feature>
<evidence type="ECO:0000256" key="2">
    <source>
        <dbReference type="ARBA" id="ARBA00022737"/>
    </source>
</evidence>
<evidence type="ECO:0000256" key="4">
    <source>
        <dbReference type="ARBA" id="ARBA00023274"/>
    </source>
</evidence>
<protein>
    <submittedName>
        <fullName evidence="8">Putative WD40 repeat protein</fullName>
    </submittedName>
</protein>
<gene>
    <name evidence="8" type="ORF">DPX39_100108900</name>
</gene>
<dbReference type="CDD" id="cd00200">
    <property type="entry name" value="WD40"/>
    <property type="match status" value="1"/>
</dbReference>
<evidence type="ECO:0000256" key="6">
    <source>
        <dbReference type="PROSITE-ProRule" id="PRU00221"/>
    </source>
</evidence>
<dbReference type="SUPFAM" id="SSF50978">
    <property type="entry name" value="WD40 repeat-like"/>
    <property type="match status" value="1"/>
</dbReference>